<dbReference type="PANTHER" id="PTHR10039:SF14">
    <property type="entry name" value="NACHT DOMAIN-CONTAINING PROTEIN"/>
    <property type="match status" value="1"/>
</dbReference>
<feature type="region of interest" description="Disordered" evidence="2">
    <location>
        <begin position="1"/>
        <end position="118"/>
    </location>
</feature>
<dbReference type="OrthoDB" id="3269932at2759"/>
<sequence>MAEFTHSGGEDNRGVPNNLEPTPIQLSRATTPGTDGSRPPSRSRFSAWVGNKYDKGKAKLDRGVQKAESGVKSLFDRGRAKNEGDGKTRAQDAGGSAALGSSDNANVRRDGKAAGAGEMDAIGTRTTVDGATSATKSSKALAIAMGTFKTALGIAVALVPEPFKGPAEALLKVVDVVEKADSNKEEVETLKKRCELLGSSIVNAVKGKNTKLLSEDLKDSLGRLVVGIWNTLEAANKDKSNGITAYVLAEDDAEVLKNANENLDNLLQCFWIENHIAGTIVLGDILATVQDQEVWMQGLSATIDKHVQNSTLGQLKRVPGAAYDSQEVENKIVPCFEGTRSTLLVYVGRWMSSSISDGHNCPLYVLDGIAGIGKSTVAITVAQRAAGINSLGATFFFSRDQDDRKKSLGFVHTIAYQLARYDASYGKAIAAAIIRNPEALDKVLTQQFSLLVAKPLWTLLEQRATPLVLVFDALDECIEPDASAVLKLISLSVAKYQGVPYHSS</sequence>
<comment type="caution">
    <text evidence="4">The sequence shown here is derived from an EMBL/GenBank/DDBJ whole genome shotgun (WGS) entry which is preliminary data.</text>
</comment>
<dbReference type="GO" id="GO:0007166">
    <property type="term" value="P:cell surface receptor signaling pathway"/>
    <property type="evidence" value="ECO:0007669"/>
    <property type="project" value="InterPro"/>
</dbReference>
<evidence type="ECO:0000256" key="2">
    <source>
        <dbReference type="SAM" id="MobiDB-lite"/>
    </source>
</evidence>
<feature type="domain" description="Nephrocystin 3-like N-terminal" evidence="3">
    <location>
        <begin position="356"/>
        <end position="493"/>
    </location>
</feature>
<dbReference type="InterPro" id="IPR036537">
    <property type="entry name" value="Adaptor_Cbl_N_dom_sf"/>
</dbReference>
<dbReference type="PANTHER" id="PTHR10039">
    <property type="entry name" value="AMELOGENIN"/>
    <property type="match status" value="1"/>
</dbReference>
<proteinExistence type="predicted"/>
<dbReference type="Gene3D" id="1.20.930.20">
    <property type="entry name" value="Adaptor protein Cbl, N-terminal domain"/>
    <property type="match status" value="1"/>
</dbReference>
<feature type="compositionally biased region" description="Polar residues" evidence="2">
    <location>
        <begin position="24"/>
        <end position="34"/>
    </location>
</feature>
<keyword evidence="1" id="KW-0677">Repeat</keyword>
<evidence type="ECO:0000313" key="4">
    <source>
        <dbReference type="EMBL" id="KAJ2925017.1"/>
    </source>
</evidence>
<reference evidence="4" key="1">
    <citation type="submission" date="2022-06" db="EMBL/GenBank/DDBJ databases">
        <title>Genome Sequence of Candolleomyces eurysporus.</title>
        <authorList>
            <person name="Buettner E."/>
        </authorList>
    </citation>
    <scope>NUCLEOTIDE SEQUENCE</scope>
    <source>
        <strain evidence="4">VTCC 930004</strain>
    </source>
</reference>
<accession>A0A9W8IYC3</accession>
<dbReference type="InterPro" id="IPR059179">
    <property type="entry name" value="MLKL-like_MCAfunc"/>
</dbReference>
<evidence type="ECO:0000259" key="3">
    <source>
        <dbReference type="Pfam" id="PF24883"/>
    </source>
</evidence>
<feature type="non-terminal residue" evidence="4">
    <location>
        <position position="1"/>
    </location>
</feature>
<keyword evidence="5" id="KW-1185">Reference proteome</keyword>
<evidence type="ECO:0000256" key="1">
    <source>
        <dbReference type="ARBA" id="ARBA00022737"/>
    </source>
</evidence>
<name>A0A9W8IYC3_9AGAR</name>
<dbReference type="InterPro" id="IPR056884">
    <property type="entry name" value="NPHP3-like_N"/>
</dbReference>
<organism evidence="4 5">
    <name type="scientific">Candolleomyces eurysporus</name>
    <dbReference type="NCBI Taxonomy" id="2828524"/>
    <lineage>
        <taxon>Eukaryota</taxon>
        <taxon>Fungi</taxon>
        <taxon>Dikarya</taxon>
        <taxon>Basidiomycota</taxon>
        <taxon>Agaricomycotina</taxon>
        <taxon>Agaricomycetes</taxon>
        <taxon>Agaricomycetidae</taxon>
        <taxon>Agaricales</taxon>
        <taxon>Agaricineae</taxon>
        <taxon>Psathyrellaceae</taxon>
        <taxon>Candolleomyces</taxon>
    </lineage>
</organism>
<evidence type="ECO:0000313" key="5">
    <source>
        <dbReference type="Proteomes" id="UP001140091"/>
    </source>
</evidence>
<dbReference type="Pfam" id="PF24883">
    <property type="entry name" value="NPHP3_N"/>
    <property type="match status" value="1"/>
</dbReference>
<feature type="compositionally biased region" description="Basic and acidic residues" evidence="2">
    <location>
        <begin position="74"/>
        <end position="90"/>
    </location>
</feature>
<dbReference type="AlphaFoldDB" id="A0A9W8IYC3"/>
<dbReference type="CDD" id="cd21037">
    <property type="entry name" value="MLKL_NTD"/>
    <property type="match status" value="1"/>
</dbReference>
<feature type="compositionally biased region" description="Basic and acidic residues" evidence="2">
    <location>
        <begin position="52"/>
        <end position="65"/>
    </location>
</feature>
<gene>
    <name evidence="4" type="ORF">H1R20_g12055</name>
</gene>
<dbReference type="EMBL" id="JANBPK010001197">
    <property type="protein sequence ID" value="KAJ2925017.1"/>
    <property type="molecule type" value="Genomic_DNA"/>
</dbReference>
<dbReference type="Proteomes" id="UP001140091">
    <property type="component" value="Unassembled WGS sequence"/>
</dbReference>
<protein>
    <recommendedName>
        <fullName evidence="3">Nephrocystin 3-like N-terminal domain-containing protein</fullName>
    </recommendedName>
</protein>